<dbReference type="Proteomes" id="UP000564644">
    <property type="component" value="Unassembled WGS sequence"/>
</dbReference>
<evidence type="ECO:0000313" key="1">
    <source>
        <dbReference type="EMBL" id="MBB6733592.1"/>
    </source>
</evidence>
<evidence type="ECO:0000313" key="2">
    <source>
        <dbReference type="Proteomes" id="UP000564644"/>
    </source>
</evidence>
<organism evidence="1 2">
    <name type="scientific">Cohnella zeiphila</name>
    <dbReference type="NCBI Taxonomy" id="2761120"/>
    <lineage>
        <taxon>Bacteria</taxon>
        <taxon>Bacillati</taxon>
        <taxon>Bacillota</taxon>
        <taxon>Bacilli</taxon>
        <taxon>Bacillales</taxon>
        <taxon>Paenibacillaceae</taxon>
        <taxon>Cohnella</taxon>
    </lineage>
</organism>
<dbReference type="RefSeq" id="WP_185131253.1">
    <property type="nucleotide sequence ID" value="NZ_JACJVO010000028.1"/>
</dbReference>
<sequence length="75" mass="8688">MLRSHELEAYRTAYYLLQDETKAFEAARRALLSFIKMTPKLAEWTDAERQAAVNKAALRESLTLVRETLSDRLQS</sequence>
<protein>
    <submittedName>
        <fullName evidence="1">Uncharacterized protein</fullName>
    </submittedName>
</protein>
<gene>
    <name evidence="1" type="ORF">H7C18_21945</name>
</gene>
<reference evidence="1 2" key="1">
    <citation type="submission" date="2020-08" db="EMBL/GenBank/DDBJ databases">
        <title>Cohnella phylogeny.</title>
        <authorList>
            <person name="Dunlap C."/>
        </authorList>
    </citation>
    <scope>NUCLEOTIDE SEQUENCE [LARGE SCALE GENOMIC DNA]</scope>
    <source>
        <strain evidence="1 2">CBP 2801</strain>
    </source>
</reference>
<dbReference type="EMBL" id="JACJVO010000028">
    <property type="protein sequence ID" value="MBB6733592.1"/>
    <property type="molecule type" value="Genomic_DNA"/>
</dbReference>
<dbReference type="AlphaFoldDB" id="A0A7X0SP45"/>
<name>A0A7X0SP45_9BACL</name>
<accession>A0A7X0SP45</accession>
<comment type="caution">
    <text evidence="1">The sequence shown here is derived from an EMBL/GenBank/DDBJ whole genome shotgun (WGS) entry which is preliminary data.</text>
</comment>
<proteinExistence type="predicted"/>
<keyword evidence="2" id="KW-1185">Reference proteome</keyword>